<dbReference type="GO" id="GO:0016020">
    <property type="term" value="C:membrane"/>
    <property type="evidence" value="ECO:0007669"/>
    <property type="project" value="UniProtKB-SubCell"/>
</dbReference>
<comment type="caution">
    <text evidence="12">The sequence shown here is derived from an EMBL/GenBank/DDBJ whole genome shotgun (WGS) entry which is preliminary data.</text>
</comment>
<evidence type="ECO:0000256" key="10">
    <source>
        <dbReference type="SAM" id="MobiDB-lite"/>
    </source>
</evidence>
<evidence type="ECO:0000256" key="5">
    <source>
        <dbReference type="ARBA" id="ARBA00022737"/>
    </source>
</evidence>
<keyword evidence="4" id="KW-0732">Signal</keyword>
<dbReference type="Proteomes" id="UP001153069">
    <property type="component" value="Unassembled WGS sequence"/>
</dbReference>
<feature type="region of interest" description="Disordered" evidence="10">
    <location>
        <begin position="224"/>
        <end position="274"/>
    </location>
</feature>
<keyword evidence="8" id="KW-0675">Receptor</keyword>
<evidence type="ECO:0000256" key="4">
    <source>
        <dbReference type="ARBA" id="ARBA00022729"/>
    </source>
</evidence>
<feature type="region of interest" description="Disordered" evidence="10">
    <location>
        <begin position="72"/>
        <end position="92"/>
    </location>
</feature>
<accession>A0A9N8EUW8</accession>
<feature type="compositionally biased region" description="Basic and acidic residues" evidence="10">
    <location>
        <begin position="1"/>
        <end position="24"/>
    </location>
</feature>
<dbReference type="PANTHER" id="PTHR27000:SF641">
    <property type="entry name" value="OS12G0145900 PROTEIN"/>
    <property type="match status" value="1"/>
</dbReference>
<keyword evidence="3 11" id="KW-0812">Transmembrane</keyword>
<evidence type="ECO:0000256" key="3">
    <source>
        <dbReference type="ARBA" id="ARBA00022692"/>
    </source>
</evidence>
<dbReference type="PANTHER" id="PTHR27000">
    <property type="entry name" value="LEUCINE-RICH REPEAT RECEPTOR-LIKE PROTEIN KINASE FAMILY PROTEIN-RELATED"/>
    <property type="match status" value="1"/>
</dbReference>
<evidence type="ECO:0000256" key="2">
    <source>
        <dbReference type="ARBA" id="ARBA00022614"/>
    </source>
</evidence>
<keyword evidence="6 11" id="KW-1133">Transmembrane helix</keyword>
<proteinExistence type="predicted"/>
<feature type="region of interest" description="Disordered" evidence="10">
    <location>
        <begin position="1"/>
        <end position="25"/>
    </location>
</feature>
<dbReference type="Gene3D" id="3.80.10.10">
    <property type="entry name" value="Ribonuclease Inhibitor"/>
    <property type="match status" value="1"/>
</dbReference>
<evidence type="ECO:0000313" key="12">
    <source>
        <dbReference type="EMBL" id="CAB9525949.1"/>
    </source>
</evidence>
<dbReference type="EMBL" id="CAICTM010001751">
    <property type="protein sequence ID" value="CAB9525949.1"/>
    <property type="molecule type" value="Genomic_DNA"/>
</dbReference>
<sequence>MKENKDDCARAKESSSRASNDRGLADVSADYEGSALCTSGVTGSGRTADCCQKIHAVNEATVPINLNGEVTEHTDESATPLKEASENSPEICSMNGDEGDDITEVVEAKHEVGSHLGDTSKSAMKYMKDTCVGTRDNCTLTSRDRSLMDVTDDDEASAPGTSEIVLGVTEQPDGTGTPVKEASEIAPDSVSMKYGDEYDDFTEAVEAKLEAVKSVEELSSQFESEIEPLPPVQPLTPMRFTPGAHAVAGRPFHCRPRQSQNQTNSGAQTRQEEDQPVVIGGAVLVSTGSTALEEGEASHDHYRRQVSSSDGVEEVLEACILPERNRQHSSARHSRYMNWTLVFLLAILGCLAALLISLLIDSSPTSSSSSPDGSTGTTEASAETTQGAALFEPFRSDLPPSVITGIQETGSDYYLANVWMQEDPNLHEYSKQRQMQRYKMALYYHTLGGAYWFQNDHWLSYAVPECDWFTKHNEEPICNENHELVIFNMTSNNMTGQFFQSTNLNWSKLRVYDISFNNLYGVPPAMVSSGADNLEVLVISHNQLYGTLAAEGGFSAFNLRVIKLDGNQLFGGQPMVYLALPKLEVLNVSGNLNAKELNKYLKYCKNLTYLGLADNLYQGTLPSEFGLLTKLQEFDISGNDKVTGVIPSELGLLTQLTRLNVAGTSIQGRVPESLCSRNNMLQETRIHFNLDGNSSLDIIANCSNVQCCGTL</sequence>
<keyword evidence="9" id="KW-0325">Glycoprotein</keyword>
<evidence type="ECO:0000256" key="9">
    <source>
        <dbReference type="ARBA" id="ARBA00023180"/>
    </source>
</evidence>
<dbReference type="InterPro" id="IPR032675">
    <property type="entry name" value="LRR_dom_sf"/>
</dbReference>
<evidence type="ECO:0000256" key="1">
    <source>
        <dbReference type="ARBA" id="ARBA00004167"/>
    </source>
</evidence>
<comment type="subcellular location">
    <subcellularLocation>
        <location evidence="1">Membrane</location>
        <topology evidence="1">Single-pass membrane protein</topology>
    </subcellularLocation>
</comment>
<evidence type="ECO:0000256" key="11">
    <source>
        <dbReference type="SAM" id="Phobius"/>
    </source>
</evidence>
<dbReference type="AlphaFoldDB" id="A0A9N8EUW8"/>
<evidence type="ECO:0000313" key="13">
    <source>
        <dbReference type="Proteomes" id="UP001153069"/>
    </source>
</evidence>
<feature type="compositionally biased region" description="Polar residues" evidence="10">
    <location>
        <begin position="257"/>
        <end position="269"/>
    </location>
</feature>
<evidence type="ECO:0000256" key="8">
    <source>
        <dbReference type="ARBA" id="ARBA00023170"/>
    </source>
</evidence>
<keyword evidence="2" id="KW-0433">Leucine-rich repeat</keyword>
<protein>
    <submittedName>
        <fullName evidence="12">Leucine Rich Repeat</fullName>
    </submittedName>
</protein>
<name>A0A9N8EUW8_9STRA</name>
<evidence type="ECO:0000256" key="7">
    <source>
        <dbReference type="ARBA" id="ARBA00023136"/>
    </source>
</evidence>
<dbReference type="SUPFAM" id="SSF52047">
    <property type="entry name" value="RNI-like"/>
    <property type="match status" value="1"/>
</dbReference>
<reference evidence="12" key="1">
    <citation type="submission" date="2020-06" db="EMBL/GenBank/DDBJ databases">
        <authorList>
            <consortium name="Plant Systems Biology data submission"/>
        </authorList>
    </citation>
    <scope>NUCLEOTIDE SEQUENCE</scope>
    <source>
        <strain evidence="12">D6</strain>
    </source>
</reference>
<dbReference type="OrthoDB" id="660555at2759"/>
<keyword evidence="7 11" id="KW-0472">Membrane</keyword>
<feature type="region of interest" description="Disordered" evidence="10">
    <location>
        <begin position="364"/>
        <end position="384"/>
    </location>
</feature>
<organism evidence="12 13">
    <name type="scientific">Seminavis robusta</name>
    <dbReference type="NCBI Taxonomy" id="568900"/>
    <lineage>
        <taxon>Eukaryota</taxon>
        <taxon>Sar</taxon>
        <taxon>Stramenopiles</taxon>
        <taxon>Ochrophyta</taxon>
        <taxon>Bacillariophyta</taxon>
        <taxon>Bacillariophyceae</taxon>
        <taxon>Bacillariophycidae</taxon>
        <taxon>Naviculales</taxon>
        <taxon>Naviculaceae</taxon>
        <taxon>Seminavis</taxon>
    </lineage>
</organism>
<evidence type="ECO:0000256" key="6">
    <source>
        <dbReference type="ARBA" id="ARBA00022989"/>
    </source>
</evidence>
<gene>
    <name evidence="12" type="ORF">SEMRO_1753_G295440.1</name>
</gene>
<keyword evidence="13" id="KW-1185">Reference proteome</keyword>
<keyword evidence="5" id="KW-0677">Repeat</keyword>
<feature type="transmembrane region" description="Helical" evidence="11">
    <location>
        <begin position="336"/>
        <end position="360"/>
    </location>
</feature>